<dbReference type="RefSeq" id="WP_146237573.1">
    <property type="nucleotide sequence ID" value="NZ_QKLZ01000013.1"/>
</dbReference>
<protein>
    <recommendedName>
        <fullName evidence="4">Lipoprotein</fullName>
    </recommendedName>
</protein>
<keyword evidence="1" id="KW-0732">Signal</keyword>
<organism evidence="2 3">
    <name type="scientific">Georgenia satyanarayanai</name>
    <dbReference type="NCBI Taxonomy" id="860221"/>
    <lineage>
        <taxon>Bacteria</taxon>
        <taxon>Bacillati</taxon>
        <taxon>Actinomycetota</taxon>
        <taxon>Actinomycetes</taxon>
        <taxon>Micrococcales</taxon>
        <taxon>Bogoriellaceae</taxon>
        <taxon>Georgenia</taxon>
    </lineage>
</organism>
<accession>A0A2Y9ALW7</accession>
<dbReference type="PROSITE" id="PS51257">
    <property type="entry name" value="PROKAR_LIPOPROTEIN"/>
    <property type="match status" value="1"/>
</dbReference>
<proteinExistence type="predicted"/>
<feature type="signal peptide" evidence="1">
    <location>
        <begin position="1"/>
        <end position="24"/>
    </location>
</feature>
<gene>
    <name evidence="2" type="ORF">SAMN05216184_11365</name>
</gene>
<dbReference type="AlphaFoldDB" id="A0A2Y9ALW7"/>
<name>A0A2Y9ALW7_9MICO</name>
<sequence>MRRATARAACLVLLAALVGGCSSAEVDASQIGEWMSDHEHSVEDGLGQMSGRVSPDDPPAEPGSGIAMDFAAPTPVSGVRLSCFGDDTLTFFVEVVREVGNGVRSDGVEHEVSCAEGAYTADVDSPEADRIRVDAYGAEHDGAWHAVVLAD</sequence>
<dbReference type="OrthoDB" id="4953239at2"/>
<dbReference type="EMBL" id="UETB01000013">
    <property type="protein sequence ID" value="SSA45464.1"/>
    <property type="molecule type" value="Genomic_DNA"/>
</dbReference>
<evidence type="ECO:0008006" key="4">
    <source>
        <dbReference type="Google" id="ProtNLM"/>
    </source>
</evidence>
<dbReference type="Proteomes" id="UP000250222">
    <property type="component" value="Unassembled WGS sequence"/>
</dbReference>
<reference evidence="2 3" key="1">
    <citation type="submission" date="2016-10" db="EMBL/GenBank/DDBJ databases">
        <authorList>
            <person name="Cai Z."/>
        </authorList>
    </citation>
    <scope>NUCLEOTIDE SEQUENCE [LARGE SCALE GENOMIC DNA]</scope>
    <source>
        <strain evidence="2 3">CGMCC 1.10826</strain>
    </source>
</reference>
<feature type="chain" id="PRO_5030061913" description="Lipoprotein" evidence="1">
    <location>
        <begin position="25"/>
        <end position="151"/>
    </location>
</feature>
<keyword evidence="3" id="KW-1185">Reference proteome</keyword>
<evidence type="ECO:0000313" key="3">
    <source>
        <dbReference type="Proteomes" id="UP000250222"/>
    </source>
</evidence>
<evidence type="ECO:0000256" key="1">
    <source>
        <dbReference type="SAM" id="SignalP"/>
    </source>
</evidence>
<evidence type="ECO:0000313" key="2">
    <source>
        <dbReference type="EMBL" id="SSA45464.1"/>
    </source>
</evidence>